<gene>
    <name evidence="2" type="ORF">AYI68_g7413</name>
</gene>
<comment type="caution">
    <text evidence="2">The sequence shown here is derived from an EMBL/GenBank/DDBJ whole genome shotgun (WGS) entry which is preliminary data.</text>
</comment>
<proteinExistence type="predicted"/>
<feature type="signal peptide" evidence="1">
    <location>
        <begin position="1"/>
        <end position="25"/>
    </location>
</feature>
<keyword evidence="1" id="KW-0732">Signal</keyword>
<evidence type="ECO:0000313" key="3">
    <source>
        <dbReference type="Proteomes" id="UP000187455"/>
    </source>
</evidence>
<reference evidence="2 3" key="1">
    <citation type="journal article" date="2016" name="Mol. Biol. Evol.">
        <title>Genome-Wide Survey of Gut Fungi (Harpellales) Reveals the First Horizontally Transferred Ubiquitin Gene from a Mosquito Host.</title>
        <authorList>
            <person name="Wang Y."/>
            <person name="White M.M."/>
            <person name="Kvist S."/>
            <person name="Moncalvo J.M."/>
        </authorList>
    </citation>
    <scope>NUCLEOTIDE SEQUENCE [LARGE SCALE GENOMIC DNA]</scope>
    <source>
        <strain evidence="2 3">ALG-7-W6</strain>
    </source>
</reference>
<evidence type="ECO:0000313" key="2">
    <source>
        <dbReference type="EMBL" id="OLY78537.1"/>
    </source>
</evidence>
<name>A0A1R0GNS6_9FUNG</name>
<protein>
    <submittedName>
        <fullName evidence="2">Uncharacterized protein</fullName>
    </submittedName>
</protein>
<organism evidence="2 3">
    <name type="scientific">Smittium mucronatum</name>
    <dbReference type="NCBI Taxonomy" id="133383"/>
    <lineage>
        <taxon>Eukaryota</taxon>
        <taxon>Fungi</taxon>
        <taxon>Fungi incertae sedis</taxon>
        <taxon>Zoopagomycota</taxon>
        <taxon>Kickxellomycotina</taxon>
        <taxon>Harpellomycetes</taxon>
        <taxon>Harpellales</taxon>
        <taxon>Legeriomycetaceae</taxon>
        <taxon>Smittium</taxon>
    </lineage>
</organism>
<feature type="chain" id="PRO_5010228962" evidence="1">
    <location>
        <begin position="26"/>
        <end position="76"/>
    </location>
</feature>
<sequence>MVSFNSKKSFSSAAFILATIPLSMGQWDTNGGSYEVYQHGSNYYDSKIGSGHPSSYSTPYSQIEKTINNKSRKCSK</sequence>
<keyword evidence="3" id="KW-1185">Reference proteome</keyword>
<accession>A0A1R0GNS6</accession>
<evidence type="ECO:0000256" key="1">
    <source>
        <dbReference type="SAM" id="SignalP"/>
    </source>
</evidence>
<dbReference type="EMBL" id="LSSL01006154">
    <property type="protein sequence ID" value="OLY78537.1"/>
    <property type="molecule type" value="Genomic_DNA"/>
</dbReference>
<dbReference type="Proteomes" id="UP000187455">
    <property type="component" value="Unassembled WGS sequence"/>
</dbReference>
<dbReference type="AlphaFoldDB" id="A0A1R0GNS6"/>